<dbReference type="HOGENOM" id="CLU_022833_0_0_1"/>
<dbReference type="InParanoid" id="F9X5M6"/>
<evidence type="ECO:0000256" key="6">
    <source>
        <dbReference type="ARBA" id="ARBA00023136"/>
    </source>
</evidence>
<organism evidence="8 9">
    <name type="scientific">Zymoseptoria tritici (strain CBS 115943 / IPO323)</name>
    <name type="common">Speckled leaf blotch fungus</name>
    <name type="synonym">Septoria tritici</name>
    <dbReference type="NCBI Taxonomy" id="336722"/>
    <lineage>
        <taxon>Eukaryota</taxon>
        <taxon>Fungi</taxon>
        <taxon>Dikarya</taxon>
        <taxon>Ascomycota</taxon>
        <taxon>Pezizomycotina</taxon>
        <taxon>Dothideomycetes</taxon>
        <taxon>Dothideomycetidae</taxon>
        <taxon>Mycosphaerellales</taxon>
        <taxon>Mycosphaerellaceae</taxon>
        <taxon>Zymoseptoria</taxon>
    </lineage>
</organism>
<dbReference type="RefSeq" id="XP_003853844.1">
    <property type="nucleotide sequence ID" value="XM_003853796.1"/>
</dbReference>
<dbReference type="eggNOG" id="ENOG502RAJJ">
    <property type="taxonomic scope" value="Eukaryota"/>
</dbReference>
<dbReference type="InterPro" id="IPR038869">
    <property type="entry name" value="DLT1"/>
</dbReference>
<dbReference type="AlphaFoldDB" id="F9X5M6"/>
<dbReference type="KEGG" id="ztr:MYCGRDRAFT_56770"/>
<protein>
    <recommendedName>
        <fullName evidence="3 7">Defect at low temperature protein 1</fullName>
    </recommendedName>
</protein>
<keyword evidence="4 7" id="KW-0812">Transmembrane</keyword>
<dbReference type="PANTHER" id="PTHR40021">
    <property type="entry name" value="DEFECT AT LOW TEMPERATURE PROTEIN 1"/>
    <property type="match status" value="1"/>
</dbReference>
<proteinExistence type="inferred from homology"/>
<sequence>MIWSTIDQRTLQYTFMIGGTSVLTLIIAIFIYSSRLYTNRSVLSAVGKPYVPIEDGEVSNMVRRMIVKQLKRSAVIAWEGRPRDLTREEYTVGSVIRVDPQNPPWGDIQHAGWSSPSHNSNNKYPGVQFAEVVAELPNLIEARAVSLAPSDPNVTPVHGAIQPADAVVVELLQRPANMAMREYLLQLSYLGLIQPPQLGHKFLSLYESARFSGQPTTTEEFNDLMTAFAALLSGMESLDKRIVEEIRIQNGDKNSDHDDYP</sequence>
<keyword evidence="9" id="KW-1185">Reference proteome</keyword>
<comment type="subcellular location">
    <subcellularLocation>
        <location evidence="7">Membrane</location>
        <topology evidence="7">Multi-pass membrane protein</topology>
    </subcellularLocation>
</comment>
<dbReference type="GO" id="GO:0016020">
    <property type="term" value="C:membrane"/>
    <property type="evidence" value="ECO:0007669"/>
    <property type="project" value="UniProtKB-SubCell"/>
</dbReference>
<dbReference type="OMA" id="PMREYLT"/>
<reference evidence="8 9" key="1">
    <citation type="journal article" date="2011" name="PLoS Genet.">
        <title>Finished genome of the fungal wheat pathogen Mycosphaerella graminicola reveals dispensome structure, chromosome plasticity, and stealth pathogenesis.</title>
        <authorList>
            <person name="Goodwin S.B."/>
            <person name="Ben M'barek S."/>
            <person name="Dhillon B."/>
            <person name="Wittenberg A.H.J."/>
            <person name="Crane C.F."/>
            <person name="Hane J.K."/>
            <person name="Foster A.J."/>
            <person name="Van der Lee T.A.J."/>
            <person name="Grimwood J."/>
            <person name="Aerts A."/>
            <person name="Antoniw J."/>
            <person name="Bailey A."/>
            <person name="Bluhm B."/>
            <person name="Bowler J."/>
            <person name="Bristow J."/>
            <person name="van der Burgt A."/>
            <person name="Canto-Canche B."/>
            <person name="Churchill A.C.L."/>
            <person name="Conde-Ferraez L."/>
            <person name="Cools H.J."/>
            <person name="Coutinho P.M."/>
            <person name="Csukai M."/>
            <person name="Dehal P."/>
            <person name="De Wit P."/>
            <person name="Donzelli B."/>
            <person name="van de Geest H.C."/>
            <person name="van Ham R.C.H.J."/>
            <person name="Hammond-Kosack K.E."/>
            <person name="Henrissat B."/>
            <person name="Kilian A."/>
            <person name="Kobayashi A.K."/>
            <person name="Koopmann E."/>
            <person name="Kourmpetis Y."/>
            <person name="Kuzniar A."/>
            <person name="Lindquist E."/>
            <person name="Lombard V."/>
            <person name="Maliepaard C."/>
            <person name="Martins N."/>
            <person name="Mehrabi R."/>
            <person name="Nap J.P.H."/>
            <person name="Ponomarenko A."/>
            <person name="Rudd J.J."/>
            <person name="Salamov A."/>
            <person name="Schmutz J."/>
            <person name="Schouten H.J."/>
            <person name="Shapiro H."/>
            <person name="Stergiopoulos I."/>
            <person name="Torriani S.F.F."/>
            <person name="Tu H."/>
            <person name="de Vries R.P."/>
            <person name="Waalwijk C."/>
            <person name="Ware S.B."/>
            <person name="Wiebenga A."/>
            <person name="Zwiers L.-H."/>
            <person name="Oliver R.P."/>
            <person name="Grigoriev I.V."/>
            <person name="Kema G.H.J."/>
        </authorList>
    </citation>
    <scope>NUCLEOTIDE SEQUENCE [LARGE SCALE GENOMIC DNA]</scope>
    <source>
        <strain evidence="9">CBS 115943 / IPO323</strain>
    </source>
</reference>
<comment type="caution">
    <text evidence="7">Lacks conserved residue(s) required for the propagation of feature annotation.</text>
</comment>
<gene>
    <name evidence="7" type="primary">DLT1</name>
    <name evidence="8" type="ORF">MYCGRDRAFT_56770</name>
</gene>
<dbReference type="PANTHER" id="PTHR40021:SF1">
    <property type="entry name" value="DEFECT AT LOW TEMPERATURE PROTEIN 1"/>
    <property type="match status" value="1"/>
</dbReference>
<comment type="similarity">
    <text evidence="2 7">Belongs to the DLT1 family.</text>
</comment>
<comment type="function">
    <text evidence="1 7">Required for growth under high-pressure and low-temperature conditions.</text>
</comment>
<keyword evidence="5 7" id="KW-1133">Transmembrane helix</keyword>
<dbReference type="GeneID" id="13395591"/>
<accession>F9X5M6</accession>
<evidence type="ECO:0000313" key="8">
    <source>
        <dbReference type="EMBL" id="EGP88820.1"/>
    </source>
</evidence>
<keyword evidence="6 7" id="KW-0472">Membrane</keyword>
<evidence type="ECO:0000256" key="4">
    <source>
        <dbReference type="ARBA" id="ARBA00022692"/>
    </source>
</evidence>
<dbReference type="EMBL" id="CM001198">
    <property type="protein sequence ID" value="EGP88820.1"/>
    <property type="molecule type" value="Genomic_DNA"/>
</dbReference>
<feature type="non-terminal residue" evidence="8">
    <location>
        <position position="261"/>
    </location>
</feature>
<evidence type="ECO:0000256" key="1">
    <source>
        <dbReference type="ARBA" id="ARBA00002489"/>
    </source>
</evidence>
<name>F9X5M6_ZYMTI</name>
<evidence type="ECO:0000256" key="2">
    <source>
        <dbReference type="ARBA" id="ARBA00005550"/>
    </source>
</evidence>
<evidence type="ECO:0000313" key="9">
    <source>
        <dbReference type="Proteomes" id="UP000008062"/>
    </source>
</evidence>
<evidence type="ECO:0000256" key="3">
    <source>
        <dbReference type="ARBA" id="ARBA00021353"/>
    </source>
</evidence>
<dbReference type="OrthoDB" id="4096362at2759"/>
<dbReference type="Proteomes" id="UP000008062">
    <property type="component" value="Chromosome 3"/>
</dbReference>
<feature type="transmembrane region" description="Helical" evidence="7">
    <location>
        <begin position="12"/>
        <end position="32"/>
    </location>
</feature>
<evidence type="ECO:0000256" key="5">
    <source>
        <dbReference type="ARBA" id="ARBA00022989"/>
    </source>
</evidence>
<evidence type="ECO:0000256" key="7">
    <source>
        <dbReference type="RuleBase" id="RU367100"/>
    </source>
</evidence>